<dbReference type="GO" id="GO:0062054">
    <property type="term" value="F:fluoride channel activity"/>
    <property type="evidence" value="ECO:0007669"/>
    <property type="project" value="UniProtKB-UniRule"/>
</dbReference>
<dbReference type="EMBL" id="VDUW01000003">
    <property type="protein sequence ID" value="TXL65704.1"/>
    <property type="molecule type" value="Genomic_DNA"/>
</dbReference>
<keyword evidence="12" id="KW-1185">Reference proteome</keyword>
<dbReference type="HAMAP" id="MF_00454">
    <property type="entry name" value="FluC"/>
    <property type="match status" value="1"/>
</dbReference>
<proteinExistence type="inferred from homology"/>
<protein>
    <recommendedName>
        <fullName evidence="10">Fluoride-specific ion channel FluC</fullName>
    </recommendedName>
</protein>
<keyword evidence="2 10" id="KW-1003">Cell membrane</keyword>
<keyword evidence="5 10" id="KW-0472">Membrane</keyword>
<evidence type="ECO:0000313" key="12">
    <source>
        <dbReference type="Proteomes" id="UP000321574"/>
    </source>
</evidence>
<evidence type="ECO:0000256" key="6">
    <source>
        <dbReference type="ARBA" id="ARBA00023303"/>
    </source>
</evidence>
<feature type="transmembrane region" description="Helical" evidence="10">
    <location>
        <begin position="6"/>
        <end position="24"/>
    </location>
</feature>
<dbReference type="OrthoDB" id="9799631at2"/>
<keyword evidence="10" id="KW-0406">Ion transport</keyword>
<evidence type="ECO:0000313" key="11">
    <source>
        <dbReference type="EMBL" id="TXL65704.1"/>
    </source>
</evidence>
<evidence type="ECO:0000256" key="2">
    <source>
        <dbReference type="ARBA" id="ARBA00022475"/>
    </source>
</evidence>
<evidence type="ECO:0000256" key="10">
    <source>
        <dbReference type="HAMAP-Rule" id="MF_00454"/>
    </source>
</evidence>
<name>A0A5C8NX35_9BACI</name>
<comment type="catalytic activity">
    <reaction evidence="8">
        <text>fluoride(in) = fluoride(out)</text>
        <dbReference type="Rhea" id="RHEA:76159"/>
        <dbReference type="ChEBI" id="CHEBI:17051"/>
    </reaction>
    <physiologicalReaction direction="left-to-right" evidence="8">
        <dbReference type="Rhea" id="RHEA:76160"/>
    </physiologicalReaction>
</comment>
<keyword evidence="4 10" id="KW-1133">Transmembrane helix</keyword>
<dbReference type="AlphaFoldDB" id="A0A5C8NX35"/>
<dbReference type="Pfam" id="PF02537">
    <property type="entry name" value="CRCB"/>
    <property type="match status" value="1"/>
</dbReference>
<feature type="binding site" evidence="10">
    <location>
        <position position="76"/>
    </location>
    <ligand>
        <name>Na(+)</name>
        <dbReference type="ChEBI" id="CHEBI:29101"/>
        <note>structural</note>
    </ligand>
</feature>
<comment type="function">
    <text evidence="9 10">Fluoride-specific ion channel. Important for reducing fluoride concentration in the cell, thus reducing its toxicity.</text>
</comment>
<dbReference type="GO" id="GO:0046872">
    <property type="term" value="F:metal ion binding"/>
    <property type="evidence" value="ECO:0007669"/>
    <property type="project" value="UniProtKB-KW"/>
</dbReference>
<dbReference type="NCBIfam" id="TIGR00494">
    <property type="entry name" value="crcB"/>
    <property type="match status" value="1"/>
</dbReference>
<feature type="transmembrane region" description="Helical" evidence="10">
    <location>
        <begin position="63"/>
        <end position="83"/>
    </location>
</feature>
<gene>
    <name evidence="10 11" type="primary">crcB</name>
    <name evidence="10" type="synonym">fluC</name>
    <name evidence="11" type="ORF">FHP05_06170</name>
</gene>
<dbReference type="GO" id="GO:0140114">
    <property type="term" value="P:cellular detoxification of fluoride"/>
    <property type="evidence" value="ECO:0007669"/>
    <property type="project" value="UniProtKB-UniRule"/>
</dbReference>
<comment type="subcellular location">
    <subcellularLocation>
        <location evidence="1 10">Cell membrane</location>
        <topology evidence="1 10">Multi-pass membrane protein</topology>
    </subcellularLocation>
</comment>
<dbReference type="PANTHER" id="PTHR28259:SF1">
    <property type="entry name" value="FLUORIDE EXPORT PROTEIN 1-RELATED"/>
    <property type="match status" value="1"/>
</dbReference>
<feature type="transmembrane region" description="Helical" evidence="10">
    <location>
        <begin position="95"/>
        <end position="116"/>
    </location>
</feature>
<evidence type="ECO:0000256" key="1">
    <source>
        <dbReference type="ARBA" id="ARBA00004651"/>
    </source>
</evidence>
<dbReference type="RefSeq" id="WP_147666374.1">
    <property type="nucleotide sequence ID" value="NZ_VDUW01000003.1"/>
</dbReference>
<dbReference type="PANTHER" id="PTHR28259">
    <property type="entry name" value="FLUORIDE EXPORT PROTEIN 1-RELATED"/>
    <property type="match status" value="1"/>
</dbReference>
<comment type="similarity">
    <text evidence="7 10">Belongs to the fluoride channel Fluc/FEX (TC 1.A.43) family.</text>
</comment>
<feature type="binding site" evidence="10">
    <location>
        <position position="73"/>
    </location>
    <ligand>
        <name>Na(+)</name>
        <dbReference type="ChEBI" id="CHEBI:29101"/>
        <note>structural</note>
    </ligand>
</feature>
<accession>A0A5C8NX35</accession>
<keyword evidence="6 10" id="KW-0407">Ion channel</keyword>
<evidence type="ECO:0000256" key="9">
    <source>
        <dbReference type="ARBA" id="ARBA00049940"/>
    </source>
</evidence>
<keyword evidence="10" id="KW-0479">Metal-binding</keyword>
<dbReference type="GO" id="GO:0005886">
    <property type="term" value="C:plasma membrane"/>
    <property type="evidence" value="ECO:0007669"/>
    <property type="project" value="UniProtKB-SubCell"/>
</dbReference>
<sequence length="123" mass="13472">MVYLYIGIAGCIGAILRYFISFGLSEQGTIFPYSTLMVNLLGSYLLAFLTTRVFTAFPIPVNYQMAIGTGLIGSFTTFSTLSVETVELFRSNHIGLGVIYMLISLFGGLFMSSLGFTKMSVEE</sequence>
<evidence type="ECO:0000256" key="5">
    <source>
        <dbReference type="ARBA" id="ARBA00023136"/>
    </source>
</evidence>
<reference evidence="11 12" key="1">
    <citation type="submission" date="2019-06" db="EMBL/GenBank/DDBJ databases">
        <title>Cerasibacillus sp. nov., isolated from maize field.</title>
        <authorList>
            <person name="Lin S.-Y."/>
            <person name="Tsai C.-F."/>
            <person name="Young C.-C."/>
        </authorList>
    </citation>
    <scope>NUCLEOTIDE SEQUENCE [LARGE SCALE GENOMIC DNA]</scope>
    <source>
        <strain evidence="11 12">CC-CFT480</strain>
    </source>
</reference>
<comment type="caution">
    <text evidence="11">The sequence shown here is derived from an EMBL/GenBank/DDBJ whole genome shotgun (WGS) entry which is preliminary data.</text>
</comment>
<keyword evidence="3 10" id="KW-0812">Transmembrane</keyword>
<feature type="transmembrane region" description="Helical" evidence="10">
    <location>
        <begin position="36"/>
        <end position="57"/>
    </location>
</feature>
<keyword evidence="10" id="KW-0813">Transport</keyword>
<dbReference type="Proteomes" id="UP000321574">
    <property type="component" value="Unassembled WGS sequence"/>
</dbReference>
<keyword evidence="10" id="KW-0915">Sodium</keyword>
<comment type="activity regulation">
    <text evidence="10">Na(+) is not transported, but it plays an essential structural role and its presence is essential for fluoride channel function.</text>
</comment>
<evidence type="ECO:0000256" key="7">
    <source>
        <dbReference type="ARBA" id="ARBA00035120"/>
    </source>
</evidence>
<organism evidence="11 12">
    <name type="scientific">Cerasibacillus terrae</name>
    <dbReference type="NCBI Taxonomy" id="2498845"/>
    <lineage>
        <taxon>Bacteria</taxon>
        <taxon>Bacillati</taxon>
        <taxon>Bacillota</taxon>
        <taxon>Bacilli</taxon>
        <taxon>Bacillales</taxon>
        <taxon>Bacillaceae</taxon>
        <taxon>Cerasibacillus</taxon>
    </lineage>
</organism>
<evidence type="ECO:0000256" key="4">
    <source>
        <dbReference type="ARBA" id="ARBA00022989"/>
    </source>
</evidence>
<evidence type="ECO:0000256" key="8">
    <source>
        <dbReference type="ARBA" id="ARBA00035585"/>
    </source>
</evidence>
<evidence type="ECO:0000256" key="3">
    <source>
        <dbReference type="ARBA" id="ARBA00022692"/>
    </source>
</evidence>
<dbReference type="InterPro" id="IPR003691">
    <property type="entry name" value="FluC"/>
</dbReference>